<proteinExistence type="predicted"/>
<dbReference type="SMART" id="SM00346">
    <property type="entry name" value="HTH_ICLR"/>
    <property type="match status" value="1"/>
</dbReference>
<dbReference type="EMBL" id="JAAGWZ010000002">
    <property type="protein sequence ID" value="NEM91065.1"/>
    <property type="molecule type" value="Genomic_DNA"/>
</dbReference>
<dbReference type="GO" id="GO:0045892">
    <property type="term" value="P:negative regulation of DNA-templated transcription"/>
    <property type="evidence" value="ECO:0007669"/>
    <property type="project" value="TreeGrafter"/>
</dbReference>
<evidence type="ECO:0000313" key="6">
    <source>
        <dbReference type="EMBL" id="NEM91065.1"/>
    </source>
</evidence>
<evidence type="ECO:0000313" key="7">
    <source>
        <dbReference type="Proteomes" id="UP000479756"/>
    </source>
</evidence>
<reference evidence="6 7" key="1">
    <citation type="journal article" date="2014" name="Int. J. Syst. Evol. Microbiol.">
        <title>Description of Galbitalea soli gen. nov., sp. nov., and Frondihabitans sucicola sp. nov.</title>
        <authorList>
            <person name="Kim S.J."/>
            <person name="Lim J.M."/>
            <person name="Ahn J.H."/>
            <person name="Weon H.Y."/>
            <person name="Hamada M."/>
            <person name="Suzuki K."/>
            <person name="Ahn T.Y."/>
            <person name="Kwon S.W."/>
        </authorList>
    </citation>
    <scope>NUCLEOTIDE SEQUENCE [LARGE SCALE GENOMIC DNA]</scope>
    <source>
        <strain evidence="6 7">NBRC 108727</strain>
    </source>
</reference>
<dbReference type="InterPro" id="IPR050707">
    <property type="entry name" value="HTH_MetabolicPath_Reg"/>
</dbReference>
<dbReference type="RefSeq" id="WP_163472754.1">
    <property type="nucleotide sequence ID" value="NZ_JAAGWZ010000002.1"/>
</dbReference>
<dbReference type="InterPro" id="IPR036388">
    <property type="entry name" value="WH-like_DNA-bd_sf"/>
</dbReference>
<dbReference type="Proteomes" id="UP000479756">
    <property type="component" value="Unassembled WGS sequence"/>
</dbReference>
<evidence type="ECO:0000259" key="4">
    <source>
        <dbReference type="PROSITE" id="PS51077"/>
    </source>
</evidence>
<evidence type="ECO:0000256" key="2">
    <source>
        <dbReference type="ARBA" id="ARBA00023125"/>
    </source>
</evidence>
<dbReference type="GO" id="GO:0003700">
    <property type="term" value="F:DNA-binding transcription factor activity"/>
    <property type="evidence" value="ECO:0007669"/>
    <property type="project" value="TreeGrafter"/>
</dbReference>
<feature type="domain" description="HTH iclR-type" evidence="4">
    <location>
        <begin position="5"/>
        <end position="66"/>
    </location>
</feature>
<accession>A0A7C9PMR6</accession>
<protein>
    <submittedName>
        <fullName evidence="6">Helix-turn-helix domain-containing protein</fullName>
    </submittedName>
</protein>
<dbReference type="SUPFAM" id="SSF55781">
    <property type="entry name" value="GAF domain-like"/>
    <property type="match status" value="1"/>
</dbReference>
<dbReference type="InterPro" id="IPR005471">
    <property type="entry name" value="Tscrpt_reg_IclR_N"/>
</dbReference>
<evidence type="ECO:0000256" key="3">
    <source>
        <dbReference type="ARBA" id="ARBA00023163"/>
    </source>
</evidence>
<keyword evidence="1" id="KW-0805">Transcription regulation</keyword>
<keyword evidence="3" id="KW-0804">Transcription</keyword>
<dbReference type="Pfam" id="PF09339">
    <property type="entry name" value="HTH_IclR"/>
    <property type="match status" value="1"/>
</dbReference>
<dbReference type="PROSITE" id="PS51078">
    <property type="entry name" value="ICLR_ED"/>
    <property type="match status" value="1"/>
</dbReference>
<dbReference type="Gene3D" id="3.30.450.40">
    <property type="match status" value="1"/>
</dbReference>
<dbReference type="InterPro" id="IPR014757">
    <property type="entry name" value="Tscrpt_reg_IclR_C"/>
</dbReference>
<keyword evidence="7" id="KW-1185">Reference proteome</keyword>
<evidence type="ECO:0000256" key="1">
    <source>
        <dbReference type="ARBA" id="ARBA00023015"/>
    </source>
</evidence>
<dbReference type="Pfam" id="PF01614">
    <property type="entry name" value="IclR_C"/>
    <property type="match status" value="1"/>
</dbReference>
<dbReference type="SUPFAM" id="SSF46785">
    <property type="entry name" value="Winged helix' DNA-binding domain"/>
    <property type="match status" value="1"/>
</dbReference>
<organism evidence="6 7">
    <name type="scientific">Galbitalea soli</name>
    <dbReference type="NCBI Taxonomy" id="1268042"/>
    <lineage>
        <taxon>Bacteria</taxon>
        <taxon>Bacillati</taxon>
        <taxon>Actinomycetota</taxon>
        <taxon>Actinomycetes</taxon>
        <taxon>Micrococcales</taxon>
        <taxon>Microbacteriaceae</taxon>
        <taxon>Galbitalea</taxon>
    </lineage>
</organism>
<evidence type="ECO:0000259" key="5">
    <source>
        <dbReference type="PROSITE" id="PS51078"/>
    </source>
</evidence>
<feature type="domain" description="IclR-ED" evidence="5">
    <location>
        <begin position="67"/>
        <end position="226"/>
    </location>
</feature>
<dbReference type="PANTHER" id="PTHR30136:SF24">
    <property type="entry name" value="HTH-TYPE TRANSCRIPTIONAL REPRESSOR ALLR"/>
    <property type="match status" value="1"/>
</dbReference>
<comment type="caution">
    <text evidence="6">The sequence shown here is derived from an EMBL/GenBank/DDBJ whole genome shotgun (WGS) entry which is preliminary data.</text>
</comment>
<dbReference type="PANTHER" id="PTHR30136">
    <property type="entry name" value="HELIX-TURN-HELIX TRANSCRIPTIONAL REGULATOR, ICLR FAMILY"/>
    <property type="match status" value="1"/>
</dbReference>
<gene>
    <name evidence="6" type="ORF">G3T37_06820</name>
</gene>
<dbReference type="GO" id="GO:0003677">
    <property type="term" value="F:DNA binding"/>
    <property type="evidence" value="ECO:0007669"/>
    <property type="project" value="UniProtKB-KW"/>
</dbReference>
<dbReference type="InterPro" id="IPR036390">
    <property type="entry name" value="WH_DNA-bd_sf"/>
</dbReference>
<dbReference type="AlphaFoldDB" id="A0A7C9PMR6"/>
<sequence>MDSQAQTLARGLKILDLLADAGRPLTIAEIAAGLEVHRSIAYRLVRTLETAALVLRDSSGRYLPGPHLATLARSVAPDLQSAAPAVLQSLADELSMTAFLVVLDRTECVTLVTVEPRHVIASIAQRPGSRHSIFVGAPGVAIQSLLTSSERTSMGIAEPEQPEVAIARRDGFALSHGEVIPGVSAVAAPVRGAVRAAVAVLYITAEEGEVVNAVRAAASLLDRSNR</sequence>
<keyword evidence="2" id="KW-0238">DNA-binding</keyword>
<dbReference type="PROSITE" id="PS51077">
    <property type="entry name" value="HTH_ICLR"/>
    <property type="match status" value="1"/>
</dbReference>
<dbReference type="Gene3D" id="1.10.10.10">
    <property type="entry name" value="Winged helix-like DNA-binding domain superfamily/Winged helix DNA-binding domain"/>
    <property type="match status" value="1"/>
</dbReference>
<dbReference type="InterPro" id="IPR029016">
    <property type="entry name" value="GAF-like_dom_sf"/>
</dbReference>
<name>A0A7C9PMR6_9MICO</name>